<dbReference type="InterPro" id="IPR039425">
    <property type="entry name" value="RNA_pol_sigma-70-like"/>
</dbReference>
<gene>
    <name evidence="8" type="ORF">LL252_17635</name>
</gene>
<comment type="similarity">
    <text evidence="1">Belongs to the sigma-70 factor family. ECF subfamily.</text>
</comment>
<dbReference type="Pfam" id="PF22029">
    <property type="entry name" value="PhyR_sigma2"/>
    <property type="match status" value="1"/>
</dbReference>
<dbReference type="Gene3D" id="1.10.1740.10">
    <property type="match status" value="1"/>
</dbReference>
<feature type="domain" description="RNA polymerase sigma factor 70 region 4 type 2" evidence="6">
    <location>
        <begin position="105"/>
        <end position="151"/>
    </location>
</feature>
<feature type="domain" description="PhyR sigma2" evidence="7">
    <location>
        <begin position="9"/>
        <end position="60"/>
    </location>
</feature>
<protein>
    <submittedName>
        <fullName evidence="8">Sigma-70 family RNA polymerase sigma factor</fullName>
    </submittedName>
</protein>
<feature type="region of interest" description="Disordered" evidence="5">
    <location>
        <begin position="152"/>
        <end position="185"/>
    </location>
</feature>
<dbReference type="Gene3D" id="1.10.10.10">
    <property type="entry name" value="Winged helix-like DNA-binding domain superfamily/Winged helix DNA-binding domain"/>
    <property type="match status" value="1"/>
</dbReference>
<feature type="compositionally biased region" description="Basic residues" evidence="5">
    <location>
        <begin position="165"/>
        <end position="185"/>
    </location>
</feature>
<evidence type="ECO:0000259" key="6">
    <source>
        <dbReference type="Pfam" id="PF08281"/>
    </source>
</evidence>
<dbReference type="AlphaFoldDB" id="A0A9Q3UNT3"/>
<feature type="region of interest" description="Disordered" evidence="5">
    <location>
        <begin position="72"/>
        <end position="93"/>
    </location>
</feature>
<dbReference type="GO" id="GO:0003677">
    <property type="term" value="F:DNA binding"/>
    <property type="evidence" value="ECO:0007669"/>
    <property type="project" value="InterPro"/>
</dbReference>
<evidence type="ECO:0000313" key="9">
    <source>
        <dbReference type="Proteomes" id="UP001108027"/>
    </source>
</evidence>
<dbReference type="CDD" id="cd06171">
    <property type="entry name" value="Sigma70_r4"/>
    <property type="match status" value="1"/>
</dbReference>
<dbReference type="Pfam" id="PF08281">
    <property type="entry name" value="Sigma70_r4_2"/>
    <property type="match status" value="1"/>
</dbReference>
<keyword evidence="9" id="KW-1185">Reference proteome</keyword>
<organism evidence="8 9">
    <name type="scientific">Alloalcanivorax marinus</name>
    <dbReference type="NCBI Taxonomy" id="1177169"/>
    <lineage>
        <taxon>Bacteria</taxon>
        <taxon>Pseudomonadati</taxon>
        <taxon>Pseudomonadota</taxon>
        <taxon>Gammaproteobacteria</taxon>
        <taxon>Oceanospirillales</taxon>
        <taxon>Alcanivoracaceae</taxon>
        <taxon>Alloalcanivorax</taxon>
    </lineage>
</organism>
<dbReference type="InterPro" id="IPR013249">
    <property type="entry name" value="RNA_pol_sigma70_r4_t2"/>
</dbReference>
<sequence>MSYEQQVCDQIPHLRRYALALCGDPAQADDLVQDCLERALRKRHLWRPGGRLRAWLFRMLYRLYLNQRASAPRRREVTDPDAGQDQAVAPRQEDHAECLRALEDLDRLPTEQRAALLLVALENPGYREAARILGIKVGTLRSRLSRARETLREQRDRAAEPRQTLKPRPRQALKPRPRQALKRVK</sequence>
<dbReference type="InterPro" id="IPR014284">
    <property type="entry name" value="RNA_pol_sigma-70_dom"/>
</dbReference>
<evidence type="ECO:0000256" key="1">
    <source>
        <dbReference type="ARBA" id="ARBA00010641"/>
    </source>
</evidence>
<dbReference type="PANTHER" id="PTHR43133:SF25">
    <property type="entry name" value="RNA POLYMERASE SIGMA FACTOR RFAY-RELATED"/>
    <property type="match status" value="1"/>
</dbReference>
<dbReference type="SUPFAM" id="SSF88659">
    <property type="entry name" value="Sigma3 and sigma4 domains of RNA polymerase sigma factors"/>
    <property type="match status" value="1"/>
</dbReference>
<dbReference type="GO" id="GO:0006352">
    <property type="term" value="P:DNA-templated transcription initiation"/>
    <property type="evidence" value="ECO:0007669"/>
    <property type="project" value="InterPro"/>
</dbReference>
<dbReference type="InterPro" id="IPR036388">
    <property type="entry name" value="WH-like_DNA-bd_sf"/>
</dbReference>
<dbReference type="InterPro" id="IPR013325">
    <property type="entry name" value="RNA_pol_sigma_r2"/>
</dbReference>
<keyword evidence="3" id="KW-0731">Sigma factor</keyword>
<dbReference type="Proteomes" id="UP001108027">
    <property type="component" value="Unassembled WGS sequence"/>
</dbReference>
<evidence type="ECO:0000313" key="8">
    <source>
        <dbReference type="EMBL" id="MCC4310392.1"/>
    </source>
</evidence>
<dbReference type="NCBIfam" id="TIGR02937">
    <property type="entry name" value="sigma70-ECF"/>
    <property type="match status" value="1"/>
</dbReference>
<keyword evidence="4" id="KW-0804">Transcription</keyword>
<dbReference type="InterPro" id="IPR013324">
    <property type="entry name" value="RNA_pol_sigma_r3/r4-like"/>
</dbReference>
<comment type="caution">
    <text evidence="8">The sequence shown here is derived from an EMBL/GenBank/DDBJ whole genome shotgun (WGS) entry which is preliminary data.</text>
</comment>
<proteinExistence type="inferred from homology"/>
<dbReference type="EMBL" id="JAJGNA010000036">
    <property type="protein sequence ID" value="MCC4310392.1"/>
    <property type="molecule type" value="Genomic_DNA"/>
</dbReference>
<keyword evidence="2" id="KW-0805">Transcription regulation</keyword>
<reference evidence="8" key="1">
    <citation type="submission" date="2021-10" db="EMBL/GenBank/DDBJ databases">
        <title>The diversity and Nitrogen Metabolism of Culturable Nitrate-Utilizing Bacteria Within the Oxygen Minimum Zone of the Changjiang (Yangtze River)Estuary.</title>
        <authorList>
            <person name="Zhang D."/>
            <person name="Zheng J."/>
            <person name="Liu S."/>
            <person name="He W."/>
        </authorList>
    </citation>
    <scope>NUCLEOTIDE SEQUENCE</scope>
    <source>
        <strain evidence="8">FXH-223</strain>
    </source>
</reference>
<name>A0A9Q3UNT3_9GAMM</name>
<evidence type="ECO:0000256" key="3">
    <source>
        <dbReference type="ARBA" id="ARBA00023082"/>
    </source>
</evidence>
<evidence type="ECO:0000256" key="5">
    <source>
        <dbReference type="SAM" id="MobiDB-lite"/>
    </source>
</evidence>
<accession>A0A9Q3UNT3</accession>
<dbReference type="PANTHER" id="PTHR43133">
    <property type="entry name" value="RNA POLYMERASE ECF-TYPE SIGMA FACTO"/>
    <property type="match status" value="1"/>
</dbReference>
<evidence type="ECO:0000256" key="4">
    <source>
        <dbReference type="ARBA" id="ARBA00023163"/>
    </source>
</evidence>
<dbReference type="RefSeq" id="WP_228235042.1">
    <property type="nucleotide sequence ID" value="NZ_JAJGNA010000036.1"/>
</dbReference>
<dbReference type="InterPro" id="IPR053866">
    <property type="entry name" value="PhyR_sigma2"/>
</dbReference>
<evidence type="ECO:0000259" key="7">
    <source>
        <dbReference type="Pfam" id="PF22029"/>
    </source>
</evidence>
<dbReference type="SUPFAM" id="SSF88946">
    <property type="entry name" value="Sigma2 domain of RNA polymerase sigma factors"/>
    <property type="match status" value="1"/>
</dbReference>
<dbReference type="GO" id="GO:0016987">
    <property type="term" value="F:sigma factor activity"/>
    <property type="evidence" value="ECO:0007669"/>
    <property type="project" value="UniProtKB-KW"/>
</dbReference>
<evidence type="ECO:0000256" key="2">
    <source>
        <dbReference type="ARBA" id="ARBA00023015"/>
    </source>
</evidence>